<dbReference type="Proteomes" id="UP000724874">
    <property type="component" value="Unassembled WGS sequence"/>
</dbReference>
<organism evidence="1 2">
    <name type="scientific">Gymnopilus junonius</name>
    <name type="common">Spectacular rustgill mushroom</name>
    <name type="synonym">Gymnopilus spectabilis subsp. junonius</name>
    <dbReference type="NCBI Taxonomy" id="109634"/>
    <lineage>
        <taxon>Eukaryota</taxon>
        <taxon>Fungi</taxon>
        <taxon>Dikarya</taxon>
        <taxon>Basidiomycota</taxon>
        <taxon>Agaricomycotina</taxon>
        <taxon>Agaricomycetes</taxon>
        <taxon>Agaricomycetidae</taxon>
        <taxon>Agaricales</taxon>
        <taxon>Agaricineae</taxon>
        <taxon>Hymenogastraceae</taxon>
        <taxon>Gymnopilus</taxon>
    </lineage>
</organism>
<keyword evidence="2" id="KW-1185">Reference proteome</keyword>
<name>A0A9P5NDI1_GYMJU</name>
<dbReference type="EMBL" id="JADNYJ010000173">
    <property type="protein sequence ID" value="KAF8877249.1"/>
    <property type="molecule type" value="Genomic_DNA"/>
</dbReference>
<dbReference type="AlphaFoldDB" id="A0A9P5NDI1"/>
<evidence type="ECO:0000313" key="1">
    <source>
        <dbReference type="EMBL" id="KAF8877249.1"/>
    </source>
</evidence>
<protein>
    <submittedName>
        <fullName evidence="1">Uncharacterized protein</fullName>
    </submittedName>
</protein>
<proteinExistence type="predicted"/>
<sequence>MCLSSLRCLSLQCFQMTFIFHRSRCLRFQAFLLVTESVGEEQCHWKFLESEALESITPFFPVNDPDPTLDEVAGFFDSFRTSHDIEVVASSSSGRKAEWEAERQSRRRMNIQSNLDSHWRKTVIQSCNVAGESPRSIVG</sequence>
<evidence type="ECO:0000313" key="2">
    <source>
        <dbReference type="Proteomes" id="UP000724874"/>
    </source>
</evidence>
<comment type="caution">
    <text evidence="1">The sequence shown here is derived from an EMBL/GenBank/DDBJ whole genome shotgun (WGS) entry which is preliminary data.</text>
</comment>
<accession>A0A9P5NDI1</accession>
<gene>
    <name evidence="1" type="ORF">CPB84DRAFT_1752229</name>
</gene>
<reference evidence="1" key="1">
    <citation type="submission" date="2020-11" db="EMBL/GenBank/DDBJ databases">
        <authorList>
            <consortium name="DOE Joint Genome Institute"/>
            <person name="Ahrendt S."/>
            <person name="Riley R."/>
            <person name="Andreopoulos W."/>
            <person name="LaButti K."/>
            <person name="Pangilinan J."/>
            <person name="Ruiz-duenas F.J."/>
            <person name="Barrasa J.M."/>
            <person name="Sanchez-Garcia M."/>
            <person name="Camarero S."/>
            <person name="Miyauchi S."/>
            <person name="Serrano A."/>
            <person name="Linde D."/>
            <person name="Babiker R."/>
            <person name="Drula E."/>
            <person name="Ayuso-Fernandez I."/>
            <person name="Pacheco R."/>
            <person name="Padilla G."/>
            <person name="Ferreira P."/>
            <person name="Barriuso J."/>
            <person name="Kellner H."/>
            <person name="Castanera R."/>
            <person name="Alfaro M."/>
            <person name="Ramirez L."/>
            <person name="Pisabarro A.G."/>
            <person name="Kuo A."/>
            <person name="Tritt A."/>
            <person name="Lipzen A."/>
            <person name="He G."/>
            <person name="Yan M."/>
            <person name="Ng V."/>
            <person name="Cullen D."/>
            <person name="Martin F."/>
            <person name="Rosso M.-N."/>
            <person name="Henrissat B."/>
            <person name="Hibbett D."/>
            <person name="Martinez A.T."/>
            <person name="Grigoriev I.V."/>
        </authorList>
    </citation>
    <scope>NUCLEOTIDE SEQUENCE</scope>
    <source>
        <strain evidence="1">AH 44721</strain>
    </source>
</reference>